<proteinExistence type="predicted"/>
<dbReference type="Proteomes" id="UP000297713">
    <property type="component" value="Unassembled WGS sequence"/>
</dbReference>
<dbReference type="InterPro" id="IPR029063">
    <property type="entry name" value="SAM-dependent_MTases_sf"/>
</dbReference>
<dbReference type="SUPFAM" id="SSF53335">
    <property type="entry name" value="S-adenosyl-L-methionine-dependent methyltransferases"/>
    <property type="match status" value="1"/>
</dbReference>
<dbReference type="EMBL" id="LXQC01000176">
    <property type="protein sequence ID" value="TFE66566.1"/>
    <property type="molecule type" value="Genomic_DNA"/>
</dbReference>
<reference evidence="2 3" key="1">
    <citation type="submission" date="2016-05" db="EMBL/GenBank/DDBJ databases">
        <title>Diversity and Homogeneity among Thermoacidophilic Verrucomicrobia Methanotrophs Linked with Geographical Origin.</title>
        <authorList>
            <person name="Erikstad H.-A."/>
            <person name="Smestad N.B."/>
            <person name="Ceballos R.M."/>
            <person name="Birkeland N.-K."/>
        </authorList>
    </citation>
    <scope>NUCLEOTIDE SEQUENCE [LARGE SCALE GENOMIC DNA]</scope>
    <source>
        <strain evidence="2 3">Phi</strain>
    </source>
</reference>
<keyword evidence="3" id="KW-1185">Reference proteome</keyword>
<evidence type="ECO:0000313" key="3">
    <source>
        <dbReference type="Proteomes" id="UP000297713"/>
    </source>
</evidence>
<protein>
    <recommendedName>
        <fullName evidence="1">Methyltransferase FkbM domain-containing protein</fullName>
    </recommendedName>
</protein>
<sequence>MYFSKLSKISPQSLLGKLIRFPLVFLPKGAVVRIRMGINKGMRWIVGSGIASACLGTTELEVQLALTRQIKEGMTVFDIGAHRGFYTLGLARLVGKTGKVYAFEPSPNNVLFLLKHLKLNNITNTTVFATAVADHVSFDNFAIDFKSGYVGKIAPNEPLFKATVVSLDWMVFENIIPFPDFIKIDVEGSESKVLLGSKHILEQKRTLFLIELHSVEQKQRCKDILNTFGYRYFSLDSDEFHIIAHP</sequence>
<dbReference type="Pfam" id="PF05050">
    <property type="entry name" value="Methyltransf_21"/>
    <property type="match status" value="1"/>
</dbReference>
<dbReference type="AlphaFoldDB" id="A0A4Y8P7U3"/>
<evidence type="ECO:0000259" key="1">
    <source>
        <dbReference type="Pfam" id="PF05050"/>
    </source>
</evidence>
<dbReference type="NCBIfam" id="TIGR01444">
    <property type="entry name" value="fkbM_fam"/>
    <property type="match status" value="1"/>
</dbReference>
<feature type="domain" description="Methyltransferase FkbM" evidence="1">
    <location>
        <begin position="78"/>
        <end position="231"/>
    </location>
</feature>
<dbReference type="InterPro" id="IPR006342">
    <property type="entry name" value="FkbM_mtfrase"/>
</dbReference>
<dbReference type="PANTHER" id="PTHR34203:SF15">
    <property type="entry name" value="SLL1173 PROTEIN"/>
    <property type="match status" value="1"/>
</dbReference>
<dbReference type="PANTHER" id="PTHR34203">
    <property type="entry name" value="METHYLTRANSFERASE, FKBM FAMILY PROTEIN"/>
    <property type="match status" value="1"/>
</dbReference>
<comment type="caution">
    <text evidence="2">The sequence shown here is derived from an EMBL/GenBank/DDBJ whole genome shotgun (WGS) entry which is preliminary data.</text>
</comment>
<accession>A0A4Y8P7U3</accession>
<gene>
    <name evidence="2" type="ORF">A7Q10_01980</name>
</gene>
<organism evidence="2 3">
    <name type="scientific">Methylacidiphilum caldifontis</name>
    <dbReference type="NCBI Taxonomy" id="2795386"/>
    <lineage>
        <taxon>Bacteria</taxon>
        <taxon>Pseudomonadati</taxon>
        <taxon>Verrucomicrobiota</taxon>
        <taxon>Methylacidiphilae</taxon>
        <taxon>Methylacidiphilales</taxon>
        <taxon>Methylacidiphilaceae</taxon>
        <taxon>Methylacidiphilum (ex Ratnadevi et al. 2023)</taxon>
    </lineage>
</organism>
<dbReference type="Gene3D" id="3.40.50.150">
    <property type="entry name" value="Vaccinia Virus protein VP39"/>
    <property type="match status" value="1"/>
</dbReference>
<dbReference type="InterPro" id="IPR052514">
    <property type="entry name" value="SAM-dependent_MTase"/>
</dbReference>
<name>A0A4Y8P7U3_9BACT</name>
<evidence type="ECO:0000313" key="2">
    <source>
        <dbReference type="EMBL" id="TFE66566.1"/>
    </source>
</evidence>